<dbReference type="AlphaFoldDB" id="A0A812T556"/>
<proteinExistence type="predicted"/>
<gene>
    <name evidence="1" type="ORF">SNAT2548_LOCUS28620</name>
</gene>
<organism evidence="1 2">
    <name type="scientific">Symbiodinium natans</name>
    <dbReference type="NCBI Taxonomy" id="878477"/>
    <lineage>
        <taxon>Eukaryota</taxon>
        <taxon>Sar</taxon>
        <taxon>Alveolata</taxon>
        <taxon>Dinophyceae</taxon>
        <taxon>Suessiales</taxon>
        <taxon>Symbiodiniaceae</taxon>
        <taxon>Symbiodinium</taxon>
    </lineage>
</organism>
<dbReference type="EMBL" id="CAJNDS010002523">
    <property type="protein sequence ID" value="CAE7510978.1"/>
    <property type="molecule type" value="Genomic_DNA"/>
</dbReference>
<keyword evidence="2" id="KW-1185">Reference proteome</keyword>
<reference evidence="1" key="1">
    <citation type="submission" date="2021-02" db="EMBL/GenBank/DDBJ databases">
        <authorList>
            <person name="Dougan E. K."/>
            <person name="Rhodes N."/>
            <person name="Thang M."/>
            <person name="Chan C."/>
        </authorList>
    </citation>
    <scope>NUCLEOTIDE SEQUENCE</scope>
</reference>
<dbReference type="PROSITE" id="PS50092">
    <property type="entry name" value="TSP1"/>
    <property type="match status" value="1"/>
</dbReference>
<evidence type="ECO:0000313" key="2">
    <source>
        <dbReference type="Proteomes" id="UP000604046"/>
    </source>
</evidence>
<comment type="caution">
    <text evidence="1">The sequence shown here is derived from an EMBL/GenBank/DDBJ whole genome shotgun (WGS) entry which is preliminary data.</text>
</comment>
<dbReference type="OrthoDB" id="10310636at2759"/>
<dbReference type="Proteomes" id="UP000604046">
    <property type="component" value="Unassembled WGS sequence"/>
</dbReference>
<name>A0A812T556_9DINO</name>
<evidence type="ECO:0000313" key="1">
    <source>
        <dbReference type="EMBL" id="CAE7510978.1"/>
    </source>
</evidence>
<accession>A0A812T556</accession>
<protein>
    <submittedName>
        <fullName evidence="1">Uncharacterized protein</fullName>
    </submittedName>
</protein>
<sequence>MEVLKQMVQEMLGPKAALLRTASASSRVPLLVAMAEESEDVLELGRQDRPRRCFPQVSVDRQSGFNLFWHPALQCSQLWLARSSPNFNETFDAINWDRLRKVLVKWGPRLALLTALMASLITLWVKFCFCTEWSAWTSCAPALPGAPPCGRGLSHRYRTKTFGQCPGLVTTQLKSCHMGICELMDPLAGVGAELAQVSCDKQARSMLLREAQRAYGNATWDRLHRCGGMQLCCHGCNGFRMAAYVTCEHHQIGPVPMISYDGCFSCFPAQRSSRYDCEGKQFCKKHFGHFDNGSHQGPSLCCVKLDHTHSVSNKPPKFEEEEWEKGPDVVNFVRHVGKDAVLGKVEDFSTFPLAPDERSCQNHCWDNSFCYLYVYLSKKVENPHAQQRCIIWSLKFAEDAGRAAAGTWLPQHAAVSGFKLIPRVAAFAVTATTASTPGSGTIADFQLLVCGAPDLCQDRKPFQLTPTSCKAGEHCLSTAAVAEFVQNIAVPSTFSLHGVRVETFMEASWNLARLEVAVDGQTGVFDRGAIITKDQPLFFTVGCTSEGGDGATAPAGSPCLLDCQKGDSGRKWCYTMVNKSQWGYCAASCKQEKHHVEVRSELTCAELNWHTRSRYNDDGMVCSTSSASPLKGCSGQVAWSEAQRSCKEVGARLCTQKELEEDEAAGTGCGMDRTHIWTNTKCGVNQFMAVAGASRYKDLLEPRCTMADEQLGRTRCCADARSLTITFNREHRDSHSLPTGLSIENSGGLMNWVVVAGENSRGQDGFILQSGLRGGLAPRDSQHLDVLLSGVATAPRGGAIEFYYRIDSERRADQLRFFIDGREQRISGFPASGQIPWTNVKFTFSGSQLETHIFRWRYEKDHSESVGRDVACIDRIVIHDIRGLV</sequence>
<dbReference type="InterPro" id="IPR000884">
    <property type="entry name" value="TSP1_rpt"/>
</dbReference>